<gene>
    <name evidence="2" type="ORF">NESM_000544500</name>
</gene>
<proteinExistence type="predicted"/>
<accession>A0AAW0ESX1</accession>
<name>A0AAW0ESX1_9TRYP</name>
<keyword evidence="3" id="KW-1185">Reference proteome</keyword>
<dbReference type="GO" id="GO:0005634">
    <property type="term" value="C:nucleus"/>
    <property type="evidence" value="ECO:0007669"/>
    <property type="project" value="TreeGrafter"/>
</dbReference>
<evidence type="ECO:0000256" key="1">
    <source>
        <dbReference type="SAM" id="MobiDB-lite"/>
    </source>
</evidence>
<feature type="compositionally biased region" description="Low complexity" evidence="1">
    <location>
        <begin position="915"/>
        <end position="924"/>
    </location>
</feature>
<evidence type="ECO:0000313" key="3">
    <source>
        <dbReference type="Proteomes" id="UP001430356"/>
    </source>
</evidence>
<feature type="compositionally biased region" description="Basic residues" evidence="1">
    <location>
        <begin position="18"/>
        <end position="27"/>
    </location>
</feature>
<sequence>MVRTREKKAKGDDAFTTRKQKVGRKKLAPATATRAEVHARTLRLSTSATMTAAMAAPLIADPATHPASSETTTASARGRDRDAARKRPVVAVQSFAELLSGMQHYKAAQRASAFATFTRLLHQQNDHDAAEAVRRGGATGTGAFDVYMRHAAGDATAAAAGASARLHGLSSLERLKGFAAALEAITDTDDDVRREALQSLRVLVDYHWISPARDGVSAPIASPSSSTATHGTADLVRCNSLLLAKRASDDGGWNSSSAAPLDDGVGGTAAGSISSAAVDRVQAVMQAVHVALTHALKPVRLSGVELLSLLLRVAPPSLVRAAARAVCQHQHSYYHASPAVMASTGLAMREATAVAGDAATTALAAAQARAAALLEEEERWMLMLVRRVSALVLRTKHVAVLPALLVVVLGEGESSDDAAGDAITAALLLRASSLVGGDTVCATGAALGGDEGGSGRAIWRHPELVNAFFDDVAPQWANHWKELMEMRLELLRQDEKLATASALARSFATVLVFLKRQQQQQQQQQRHLSDAVSRKRGGAVHYLSRNRVHYIKALFIDKMPVTMQELLLPVSTTVSAAAMRARLELGLALVMVCVPLAGTEEGWHLMRDYYTIVFAVPGNAAAAPELPAATFSFPSIALLETSVRLFTEALQLYPCVAPNLRVSSTTGDGASTHDDEVCFGAVGVPLVARPDAQDEAGRRRRTSSSTREHAEAVGGEAASSLQHSTVSERLLTLFPGALRTIIKHLTPYADSGRSSGGTSADDPALVRVLLCAVTLLERFAALPEEVLRRGERVGAKGSSSSSTTTTTTVAVARLEEGFALVPRLLFALREQTQTQTPVGGKRARASVEEDDDGVAAVARAGGAVAPSVTRTGVLLPYSGVVDLLVRRLLQVLWFMGSSGHPLLHRSGGGPPQHTAANARAANSAAASSSSSPSAVPLAALLSRSIQFLFGGAGVDGVLQRCSAPTVLLAHSTLYYLSQSGAGAAPVVETAPSDSGAAADTMAVAATRWADVMEAMHVVRATTRVAA</sequence>
<feature type="region of interest" description="Disordered" evidence="1">
    <location>
        <begin position="904"/>
        <end position="924"/>
    </location>
</feature>
<dbReference type="PANTHER" id="PTHR16056">
    <property type="entry name" value="REGULATOR OF MICROTUBULE DYNAMICS PROTEIN"/>
    <property type="match status" value="1"/>
</dbReference>
<evidence type="ECO:0000313" key="2">
    <source>
        <dbReference type="EMBL" id="KAK7196100.1"/>
    </source>
</evidence>
<dbReference type="Proteomes" id="UP001430356">
    <property type="component" value="Unassembled WGS sequence"/>
</dbReference>
<reference evidence="2 3" key="1">
    <citation type="journal article" date="2021" name="MBio">
        <title>A New Model Trypanosomatid, Novymonas esmeraldas: Genomic Perception of Its 'Candidatus Pandoraea novymonadis' Endosymbiont.</title>
        <authorList>
            <person name="Zakharova A."/>
            <person name="Saura A."/>
            <person name="Butenko A."/>
            <person name="Podesvova L."/>
            <person name="Warmusova S."/>
            <person name="Kostygov A.Y."/>
            <person name="Nenarokova A."/>
            <person name="Lukes J."/>
            <person name="Opperdoes F.R."/>
            <person name="Yurchenko V."/>
        </authorList>
    </citation>
    <scope>NUCLEOTIDE SEQUENCE [LARGE SCALE GENOMIC DNA]</scope>
    <source>
        <strain evidence="2 3">E262AT.01</strain>
    </source>
</reference>
<dbReference type="PANTHER" id="PTHR16056:SF2">
    <property type="entry name" value="TESTIS-EXPRESSED PROTEIN 10"/>
    <property type="match status" value="1"/>
</dbReference>
<dbReference type="AlphaFoldDB" id="A0AAW0ESX1"/>
<feature type="region of interest" description="Disordered" evidence="1">
    <location>
        <begin position="59"/>
        <end position="85"/>
    </location>
</feature>
<comment type="caution">
    <text evidence="2">The sequence shown here is derived from an EMBL/GenBank/DDBJ whole genome shotgun (WGS) entry which is preliminary data.</text>
</comment>
<protein>
    <submittedName>
        <fullName evidence="2">Rix1 complex component involved in 60S ribosome maturation</fullName>
    </submittedName>
</protein>
<organism evidence="2 3">
    <name type="scientific">Novymonas esmeraldas</name>
    <dbReference type="NCBI Taxonomy" id="1808958"/>
    <lineage>
        <taxon>Eukaryota</taxon>
        <taxon>Discoba</taxon>
        <taxon>Euglenozoa</taxon>
        <taxon>Kinetoplastea</taxon>
        <taxon>Metakinetoplastina</taxon>
        <taxon>Trypanosomatida</taxon>
        <taxon>Trypanosomatidae</taxon>
        <taxon>Novymonas</taxon>
    </lineage>
</organism>
<feature type="region of interest" description="Disordered" evidence="1">
    <location>
        <begin position="1"/>
        <end position="34"/>
    </location>
</feature>
<feature type="region of interest" description="Disordered" evidence="1">
    <location>
        <begin position="690"/>
        <end position="721"/>
    </location>
</feature>
<dbReference type="EMBL" id="JAECZO010000068">
    <property type="protein sequence ID" value="KAK7196100.1"/>
    <property type="molecule type" value="Genomic_DNA"/>
</dbReference>